<keyword evidence="4 8" id="KW-0479">Metal-binding</keyword>
<keyword evidence="10" id="KW-1185">Reference proteome</keyword>
<dbReference type="EMBL" id="MUNK01000586">
    <property type="protein sequence ID" value="OTA14025.1"/>
    <property type="molecule type" value="Genomic_DNA"/>
</dbReference>
<dbReference type="PANTHER" id="PTHR46206">
    <property type="entry name" value="CYTOCHROME P450"/>
    <property type="match status" value="1"/>
</dbReference>
<dbReference type="PRINTS" id="PR00463">
    <property type="entry name" value="EP450I"/>
</dbReference>
<evidence type="ECO:0000313" key="9">
    <source>
        <dbReference type="EMBL" id="OTA14025.1"/>
    </source>
</evidence>
<sequence>MTFSVKTRIGKARSSAGHSGYGSTPFFACVPGSRSLQKRAMAAYCEELYASLLRACFVLCQVFSARSRTGSCRIVRVRKEYADANKLIMPEIERRKERAEKAIAAGSKPPKTADTIGWMYEVARGRQVNYVAAQLSLTLAAIHTTTEAITTAMLDIIEQPEVLRALRQEVVDVVGEQGWSKTALYKLRLMDSFLKESQRCHPPGFTSMNRLVKSDVQLSDGTVLPAGARIMIAPRYLDPDVYEEPLKFDAYRFLREREKPGQRSTWVWSWPACLSGRFFASNEIKIALAHLLLKYDWRADPTDKTSEMQFEGNVMTDPKVKVQLRRRAER</sequence>
<organism evidence="9 10">
    <name type="scientific">Hortaea werneckii EXF-2000</name>
    <dbReference type="NCBI Taxonomy" id="1157616"/>
    <lineage>
        <taxon>Eukaryota</taxon>
        <taxon>Fungi</taxon>
        <taxon>Dikarya</taxon>
        <taxon>Ascomycota</taxon>
        <taxon>Pezizomycotina</taxon>
        <taxon>Dothideomycetes</taxon>
        <taxon>Dothideomycetidae</taxon>
        <taxon>Mycosphaerellales</taxon>
        <taxon>Teratosphaeriaceae</taxon>
        <taxon>Hortaea</taxon>
    </lineage>
</organism>
<feature type="binding site" description="axial binding residue" evidence="8">
    <location>
        <position position="273"/>
    </location>
    <ligand>
        <name>heme</name>
        <dbReference type="ChEBI" id="CHEBI:30413"/>
    </ligand>
    <ligandPart>
        <name>Fe</name>
        <dbReference type="ChEBI" id="CHEBI:18248"/>
    </ligandPart>
</feature>
<dbReference type="Pfam" id="PF00067">
    <property type="entry name" value="p450"/>
    <property type="match status" value="1"/>
</dbReference>
<dbReference type="Gene3D" id="1.10.630.10">
    <property type="entry name" value="Cytochrome P450"/>
    <property type="match status" value="1"/>
</dbReference>
<dbReference type="GO" id="GO:0016705">
    <property type="term" value="F:oxidoreductase activity, acting on paired donors, with incorporation or reduction of molecular oxygen"/>
    <property type="evidence" value="ECO:0007669"/>
    <property type="project" value="InterPro"/>
</dbReference>
<dbReference type="PANTHER" id="PTHR46206:SF2">
    <property type="entry name" value="CYTOCHROME P450 MONOOXYGENASE AUSG-RELATED"/>
    <property type="match status" value="1"/>
</dbReference>
<evidence type="ECO:0000313" key="10">
    <source>
        <dbReference type="Proteomes" id="UP000194280"/>
    </source>
</evidence>
<dbReference type="VEuPathDB" id="FungiDB:BTJ68_15600"/>
<dbReference type="SUPFAM" id="SSF48264">
    <property type="entry name" value="Cytochrome P450"/>
    <property type="match status" value="1"/>
</dbReference>
<evidence type="ECO:0000256" key="5">
    <source>
        <dbReference type="ARBA" id="ARBA00023002"/>
    </source>
</evidence>
<dbReference type="STRING" id="1157616.A0A1Z5SKY7"/>
<evidence type="ECO:0000256" key="3">
    <source>
        <dbReference type="ARBA" id="ARBA00022617"/>
    </source>
</evidence>
<dbReference type="InterPro" id="IPR036396">
    <property type="entry name" value="Cyt_P450_sf"/>
</dbReference>
<dbReference type="InterPro" id="IPR002401">
    <property type="entry name" value="Cyt_P450_E_grp-I"/>
</dbReference>
<dbReference type="CDD" id="cd11041">
    <property type="entry name" value="CYP503A1-like"/>
    <property type="match status" value="1"/>
</dbReference>
<comment type="cofactor">
    <cofactor evidence="1 8">
        <name>heme</name>
        <dbReference type="ChEBI" id="CHEBI:30413"/>
    </cofactor>
</comment>
<dbReference type="GO" id="GO:0005506">
    <property type="term" value="F:iron ion binding"/>
    <property type="evidence" value="ECO:0007669"/>
    <property type="project" value="InterPro"/>
</dbReference>
<proteinExistence type="inferred from homology"/>
<keyword evidence="7" id="KW-0503">Monooxygenase</keyword>
<comment type="caution">
    <text evidence="9">The sequence shown here is derived from an EMBL/GenBank/DDBJ whole genome shotgun (WGS) entry which is preliminary data.</text>
</comment>
<evidence type="ECO:0000256" key="7">
    <source>
        <dbReference type="ARBA" id="ARBA00023033"/>
    </source>
</evidence>
<protein>
    <recommendedName>
        <fullName evidence="11">Cytochrome P450</fullName>
    </recommendedName>
</protein>
<dbReference type="OrthoDB" id="1844152at2759"/>
<dbReference type="GO" id="GO:0004497">
    <property type="term" value="F:monooxygenase activity"/>
    <property type="evidence" value="ECO:0007669"/>
    <property type="project" value="UniProtKB-KW"/>
</dbReference>
<evidence type="ECO:0008006" key="11">
    <source>
        <dbReference type="Google" id="ProtNLM"/>
    </source>
</evidence>
<reference evidence="9 10" key="1">
    <citation type="submission" date="2017-01" db="EMBL/GenBank/DDBJ databases">
        <title>The recent genome duplication of the halophilic yeast Hortaea werneckii: insights from long-read sequencing.</title>
        <authorList>
            <person name="Sinha S."/>
            <person name="Flibotte S."/>
            <person name="Neira M."/>
            <person name="Lenassi M."/>
            <person name="Gostincar C."/>
            <person name="Stajich J.E."/>
            <person name="Nislow C.E."/>
        </authorList>
    </citation>
    <scope>NUCLEOTIDE SEQUENCE [LARGE SCALE GENOMIC DNA]</scope>
    <source>
        <strain evidence="9 10">EXF-2000</strain>
    </source>
</reference>
<evidence type="ECO:0000256" key="1">
    <source>
        <dbReference type="ARBA" id="ARBA00001971"/>
    </source>
</evidence>
<comment type="similarity">
    <text evidence="2">Belongs to the cytochrome P450 family.</text>
</comment>
<keyword evidence="6 8" id="KW-0408">Iron</keyword>
<keyword evidence="5" id="KW-0560">Oxidoreductase</keyword>
<name>A0A1Z5SKY7_HORWE</name>
<keyword evidence="3 8" id="KW-0349">Heme</keyword>
<gene>
    <name evidence="9" type="ORF">BTJ68_15600</name>
</gene>
<dbReference type="GO" id="GO:0020037">
    <property type="term" value="F:heme binding"/>
    <property type="evidence" value="ECO:0007669"/>
    <property type="project" value="InterPro"/>
</dbReference>
<evidence type="ECO:0000256" key="2">
    <source>
        <dbReference type="ARBA" id="ARBA00010617"/>
    </source>
</evidence>
<dbReference type="Proteomes" id="UP000194280">
    <property type="component" value="Unassembled WGS sequence"/>
</dbReference>
<evidence type="ECO:0000256" key="6">
    <source>
        <dbReference type="ARBA" id="ARBA00023004"/>
    </source>
</evidence>
<accession>A0A1Z5SKY7</accession>
<dbReference type="InParanoid" id="A0A1Z5SKY7"/>
<dbReference type="InterPro" id="IPR001128">
    <property type="entry name" value="Cyt_P450"/>
</dbReference>
<evidence type="ECO:0000256" key="8">
    <source>
        <dbReference type="PIRSR" id="PIRSR602401-1"/>
    </source>
</evidence>
<evidence type="ECO:0000256" key="4">
    <source>
        <dbReference type="ARBA" id="ARBA00022723"/>
    </source>
</evidence>
<dbReference type="AlphaFoldDB" id="A0A1Z5SKY7"/>